<dbReference type="SUPFAM" id="SSF159871">
    <property type="entry name" value="YdgH-like"/>
    <property type="match status" value="1"/>
</dbReference>
<organism evidence="2 3">
    <name type="scientific">Agarivorans gilvus</name>
    <dbReference type="NCBI Taxonomy" id="680279"/>
    <lineage>
        <taxon>Bacteria</taxon>
        <taxon>Pseudomonadati</taxon>
        <taxon>Pseudomonadota</taxon>
        <taxon>Gammaproteobacteria</taxon>
        <taxon>Alteromonadales</taxon>
        <taxon>Alteromonadaceae</taxon>
        <taxon>Agarivorans</taxon>
    </lineage>
</organism>
<evidence type="ECO:0000313" key="3">
    <source>
        <dbReference type="Proteomes" id="UP000651977"/>
    </source>
</evidence>
<evidence type="ECO:0000313" key="2">
    <source>
        <dbReference type="EMBL" id="GGB09392.1"/>
    </source>
</evidence>
<keyword evidence="3" id="KW-1185">Reference proteome</keyword>
<keyword evidence="1" id="KW-0732">Signal</keyword>
<dbReference type="EMBL" id="BMDY01000013">
    <property type="protein sequence ID" value="GGB09392.1"/>
    <property type="molecule type" value="Genomic_DNA"/>
</dbReference>
<accession>A0ABQ1I2B3</accession>
<dbReference type="Proteomes" id="UP000651977">
    <property type="component" value="Unassembled WGS sequence"/>
</dbReference>
<comment type="caution">
    <text evidence="2">The sequence shown here is derived from an EMBL/GenBank/DDBJ whole genome shotgun (WGS) entry which is preliminary data.</text>
</comment>
<evidence type="ECO:0000256" key="1">
    <source>
        <dbReference type="SAM" id="SignalP"/>
    </source>
</evidence>
<name>A0ABQ1I2B3_9ALTE</name>
<proteinExistence type="predicted"/>
<reference evidence="3" key="1">
    <citation type="journal article" date="2019" name="Int. J. Syst. Evol. Microbiol.">
        <title>The Global Catalogue of Microorganisms (GCM) 10K type strain sequencing project: providing services to taxonomists for standard genome sequencing and annotation.</title>
        <authorList>
            <consortium name="The Broad Institute Genomics Platform"/>
            <consortium name="The Broad Institute Genome Sequencing Center for Infectious Disease"/>
            <person name="Wu L."/>
            <person name="Ma J."/>
        </authorList>
    </citation>
    <scope>NUCLEOTIDE SEQUENCE [LARGE SCALE GENOMIC DNA]</scope>
    <source>
        <strain evidence="3">CGMCC 1.10131</strain>
    </source>
</reference>
<dbReference type="RefSeq" id="WP_055734703.1">
    <property type="nucleotide sequence ID" value="NZ_BMDY01000013.1"/>
</dbReference>
<evidence type="ECO:0008006" key="4">
    <source>
        <dbReference type="Google" id="ProtNLM"/>
    </source>
</evidence>
<protein>
    <recommendedName>
        <fullName evidence="4">YdgH/BhsA/McbA-like domain-containing protein</fullName>
    </recommendedName>
</protein>
<feature type="signal peptide" evidence="1">
    <location>
        <begin position="1"/>
        <end position="23"/>
    </location>
</feature>
<dbReference type="InterPro" id="IPR036275">
    <property type="entry name" value="YdgH-like_sf"/>
</dbReference>
<gene>
    <name evidence="2" type="ORF">GCM10007414_23470</name>
</gene>
<feature type="chain" id="PRO_5045512179" description="YdgH/BhsA/McbA-like domain-containing protein" evidence="1">
    <location>
        <begin position="24"/>
        <end position="97"/>
    </location>
</feature>
<sequence>MKPTHLMPYALVCLLLFNASVIAAEAPLQQVSYSEASEMKLSKIGQKTFLDRYSIELAQQAAVEWAATQGASHYSVYTIERSSLRSRFRVSIILYRH</sequence>